<dbReference type="GO" id="GO:0016020">
    <property type="term" value="C:membrane"/>
    <property type="evidence" value="ECO:0007669"/>
    <property type="project" value="UniProtKB-SubCell"/>
</dbReference>
<proteinExistence type="predicted"/>
<dbReference type="InterPro" id="IPR025287">
    <property type="entry name" value="WAK_GUB"/>
</dbReference>
<dbReference type="InterPro" id="IPR013695">
    <property type="entry name" value="WAK"/>
</dbReference>
<dbReference type="EMBL" id="JAMRDG010000001">
    <property type="protein sequence ID" value="KAJ3705178.1"/>
    <property type="molecule type" value="Genomic_DNA"/>
</dbReference>
<name>A0AAD6EY28_9POAL</name>
<dbReference type="Proteomes" id="UP001210211">
    <property type="component" value="Unassembled WGS sequence"/>
</dbReference>
<evidence type="ECO:0000313" key="9">
    <source>
        <dbReference type="EMBL" id="KAJ3705178.1"/>
    </source>
</evidence>
<dbReference type="AlphaFoldDB" id="A0AAD6EY28"/>
<organism evidence="9 10">
    <name type="scientific">Rhynchospora tenuis</name>
    <dbReference type="NCBI Taxonomy" id="198213"/>
    <lineage>
        <taxon>Eukaryota</taxon>
        <taxon>Viridiplantae</taxon>
        <taxon>Streptophyta</taxon>
        <taxon>Embryophyta</taxon>
        <taxon>Tracheophyta</taxon>
        <taxon>Spermatophyta</taxon>
        <taxon>Magnoliopsida</taxon>
        <taxon>Liliopsida</taxon>
        <taxon>Poales</taxon>
        <taxon>Cyperaceae</taxon>
        <taxon>Cyperoideae</taxon>
        <taxon>Rhynchosporeae</taxon>
        <taxon>Rhynchospora</taxon>
    </lineage>
</organism>
<reference evidence="9 10" key="1">
    <citation type="journal article" date="2022" name="Cell">
        <title>Repeat-based holocentromeres influence genome architecture and karyotype evolution.</title>
        <authorList>
            <person name="Hofstatter P.G."/>
            <person name="Thangavel G."/>
            <person name="Lux T."/>
            <person name="Neumann P."/>
            <person name="Vondrak T."/>
            <person name="Novak P."/>
            <person name="Zhang M."/>
            <person name="Costa L."/>
            <person name="Castellani M."/>
            <person name="Scott A."/>
            <person name="Toegelov H."/>
            <person name="Fuchs J."/>
            <person name="Mata-Sucre Y."/>
            <person name="Dias Y."/>
            <person name="Vanzela A.L.L."/>
            <person name="Huettel B."/>
            <person name="Almeida C.C.S."/>
            <person name="Simkova H."/>
            <person name="Souza G."/>
            <person name="Pedrosa-Harand A."/>
            <person name="Macas J."/>
            <person name="Mayer K.F.X."/>
            <person name="Houben A."/>
            <person name="Marques A."/>
        </authorList>
    </citation>
    <scope>NUCLEOTIDE SEQUENCE [LARGE SCALE GENOMIC DNA]</scope>
    <source>
        <strain evidence="9">RhyTen1mFocal</strain>
    </source>
</reference>
<evidence type="ECO:0008006" key="11">
    <source>
        <dbReference type="Google" id="ProtNLM"/>
    </source>
</evidence>
<feature type="chain" id="PRO_5041913501" description="Wall-associated receptor kinase galacturonan-binding domain-containing protein" evidence="6">
    <location>
        <begin position="35"/>
        <end position="313"/>
    </location>
</feature>
<sequence length="313" mass="33487">MQEIKYASSHAYTSTAVALFLLLLLLISPSKTKAAESVNNISRPGCPESCGGVPIPYPFGFGPNPNCFMPGFEVNCSNNGTSSTPYLGETIVLNISLSSGQTRVNMPVSKQCYNSTNNSVDYIEWGSDVLTSSPYMFNPEKNKFVVLGGGAIGYLKFTNYHYQYNGGCISGGDSLESLINANGSCTGIGCCQTSIPNGTYIIDVSFDHNFSNFTIGPCNYAMLTDGDEFTFDTKYITTEQLSGQHMPALFDWAIANTKCAAAQTNSSSFACVSENSVCVDLSSGLGYICNCSMGYKGNPYLKKGCQGPLCLSL</sequence>
<evidence type="ECO:0000259" key="8">
    <source>
        <dbReference type="Pfam" id="PF13947"/>
    </source>
</evidence>
<feature type="signal peptide" evidence="6">
    <location>
        <begin position="1"/>
        <end position="34"/>
    </location>
</feature>
<comment type="subcellular location">
    <subcellularLocation>
        <location evidence="1">Membrane</location>
        <topology evidence="1">Single-pass type I membrane protein</topology>
    </subcellularLocation>
</comment>
<evidence type="ECO:0000256" key="6">
    <source>
        <dbReference type="SAM" id="SignalP"/>
    </source>
</evidence>
<evidence type="ECO:0000256" key="3">
    <source>
        <dbReference type="ARBA" id="ARBA00022729"/>
    </source>
</evidence>
<keyword evidence="5" id="KW-0325">Glycoprotein</keyword>
<keyword evidence="4" id="KW-1015">Disulfide bond</keyword>
<evidence type="ECO:0000256" key="2">
    <source>
        <dbReference type="ARBA" id="ARBA00022679"/>
    </source>
</evidence>
<evidence type="ECO:0000256" key="5">
    <source>
        <dbReference type="ARBA" id="ARBA00023180"/>
    </source>
</evidence>
<evidence type="ECO:0000256" key="4">
    <source>
        <dbReference type="ARBA" id="ARBA00023157"/>
    </source>
</evidence>
<dbReference type="GO" id="GO:0030247">
    <property type="term" value="F:polysaccharide binding"/>
    <property type="evidence" value="ECO:0007669"/>
    <property type="project" value="InterPro"/>
</dbReference>
<keyword evidence="2" id="KW-0808">Transferase</keyword>
<protein>
    <recommendedName>
        <fullName evidence="11">Wall-associated receptor kinase galacturonan-binding domain-containing protein</fullName>
    </recommendedName>
</protein>
<evidence type="ECO:0000313" key="10">
    <source>
        <dbReference type="Proteomes" id="UP001210211"/>
    </source>
</evidence>
<comment type="caution">
    <text evidence="9">The sequence shown here is derived from an EMBL/GenBank/DDBJ whole genome shotgun (WGS) entry which is preliminary data.</text>
</comment>
<dbReference type="Pfam" id="PF13947">
    <property type="entry name" value="GUB_WAK_bind"/>
    <property type="match status" value="1"/>
</dbReference>
<gene>
    <name evidence="9" type="ORF">LUZ61_008883</name>
</gene>
<accession>A0AAD6EY28</accession>
<dbReference type="PANTHER" id="PTHR33491">
    <property type="entry name" value="OSJNBA0016N04.9 PROTEIN"/>
    <property type="match status" value="1"/>
</dbReference>
<feature type="domain" description="Wall-associated receptor kinase galacturonan-binding" evidence="8">
    <location>
        <begin position="46"/>
        <end position="104"/>
    </location>
</feature>
<evidence type="ECO:0000256" key="1">
    <source>
        <dbReference type="ARBA" id="ARBA00004479"/>
    </source>
</evidence>
<dbReference type="GO" id="GO:0004674">
    <property type="term" value="F:protein serine/threonine kinase activity"/>
    <property type="evidence" value="ECO:0007669"/>
    <property type="project" value="InterPro"/>
</dbReference>
<dbReference type="Pfam" id="PF08488">
    <property type="entry name" value="WAK"/>
    <property type="match status" value="1"/>
</dbReference>
<evidence type="ECO:0000259" key="7">
    <source>
        <dbReference type="Pfam" id="PF08488"/>
    </source>
</evidence>
<feature type="domain" description="Wall-associated receptor kinase" evidence="7">
    <location>
        <begin position="183"/>
        <end position="245"/>
    </location>
</feature>
<keyword evidence="3 6" id="KW-0732">Signal</keyword>
<keyword evidence="10" id="KW-1185">Reference proteome</keyword>